<organism evidence="2 3">
    <name type="scientific">Cherax quadricarinatus</name>
    <name type="common">Australian red claw crayfish</name>
    <dbReference type="NCBI Taxonomy" id="27406"/>
    <lineage>
        <taxon>Eukaryota</taxon>
        <taxon>Metazoa</taxon>
        <taxon>Ecdysozoa</taxon>
        <taxon>Arthropoda</taxon>
        <taxon>Crustacea</taxon>
        <taxon>Multicrustacea</taxon>
        <taxon>Malacostraca</taxon>
        <taxon>Eumalacostraca</taxon>
        <taxon>Eucarida</taxon>
        <taxon>Decapoda</taxon>
        <taxon>Pleocyemata</taxon>
        <taxon>Astacidea</taxon>
        <taxon>Parastacoidea</taxon>
        <taxon>Parastacidae</taxon>
        <taxon>Cherax</taxon>
    </lineage>
</organism>
<evidence type="ECO:0000313" key="3">
    <source>
        <dbReference type="Proteomes" id="UP001445076"/>
    </source>
</evidence>
<accession>A0AAW0XWC9</accession>
<proteinExistence type="predicted"/>
<keyword evidence="3" id="KW-1185">Reference proteome</keyword>
<dbReference type="PANTHER" id="PTHR39945">
    <property type="entry name" value="FI14129P"/>
    <property type="match status" value="1"/>
</dbReference>
<name>A0AAW0XWC9_CHEQU</name>
<feature type="chain" id="PRO_5043732449" evidence="1">
    <location>
        <begin position="27"/>
        <end position="105"/>
    </location>
</feature>
<protein>
    <submittedName>
        <fullName evidence="2">Uncharacterized protein</fullName>
    </submittedName>
</protein>
<dbReference type="AlphaFoldDB" id="A0AAW0XWC9"/>
<reference evidence="2 3" key="1">
    <citation type="journal article" date="2024" name="BMC Genomics">
        <title>Genome assembly of redclaw crayfish (Cherax quadricarinatus) provides insights into its immune adaptation and hypoxia tolerance.</title>
        <authorList>
            <person name="Liu Z."/>
            <person name="Zheng J."/>
            <person name="Li H."/>
            <person name="Fang K."/>
            <person name="Wang S."/>
            <person name="He J."/>
            <person name="Zhou D."/>
            <person name="Weng S."/>
            <person name="Chi M."/>
            <person name="Gu Z."/>
            <person name="He J."/>
            <person name="Li F."/>
            <person name="Wang M."/>
        </authorList>
    </citation>
    <scope>NUCLEOTIDE SEQUENCE [LARGE SCALE GENOMIC DNA]</scope>
    <source>
        <strain evidence="2">ZL_2023a</strain>
    </source>
</reference>
<dbReference type="Proteomes" id="UP001445076">
    <property type="component" value="Unassembled WGS sequence"/>
</dbReference>
<evidence type="ECO:0000313" key="2">
    <source>
        <dbReference type="EMBL" id="KAK8744774.1"/>
    </source>
</evidence>
<feature type="signal peptide" evidence="1">
    <location>
        <begin position="1"/>
        <end position="26"/>
    </location>
</feature>
<dbReference type="PANTHER" id="PTHR39945:SF1">
    <property type="entry name" value="FI14129P"/>
    <property type="match status" value="1"/>
</dbReference>
<comment type="caution">
    <text evidence="2">The sequence shown here is derived from an EMBL/GenBank/DDBJ whole genome shotgun (WGS) entry which is preliminary data.</text>
</comment>
<evidence type="ECO:0000256" key="1">
    <source>
        <dbReference type="SAM" id="SignalP"/>
    </source>
</evidence>
<sequence length="105" mass="11209">MHRTICGVMCVVTVLAALSLCVGVEGAPSEDMDDSVAAFSRSLFGSSGLGVRSPNLCTNNDDQKYMCEMCSKETKSSQVYALCCMGEDDAQAWCQSFLVYGINGV</sequence>
<dbReference type="EMBL" id="JARKIK010000021">
    <property type="protein sequence ID" value="KAK8744774.1"/>
    <property type="molecule type" value="Genomic_DNA"/>
</dbReference>
<gene>
    <name evidence="2" type="ORF">OTU49_000608</name>
</gene>
<keyword evidence="1" id="KW-0732">Signal</keyword>